<evidence type="ECO:0000313" key="2">
    <source>
        <dbReference type="Proteomes" id="UP000186817"/>
    </source>
</evidence>
<keyword evidence="2" id="KW-1185">Reference proteome</keyword>
<dbReference type="AlphaFoldDB" id="A0A1Q9ES45"/>
<comment type="caution">
    <text evidence="1">The sequence shown here is derived from an EMBL/GenBank/DDBJ whole genome shotgun (WGS) entry which is preliminary data.</text>
</comment>
<evidence type="ECO:0000313" key="1">
    <source>
        <dbReference type="EMBL" id="OLQ10241.1"/>
    </source>
</evidence>
<protein>
    <submittedName>
        <fullName evidence="1">Uncharacterized protein</fullName>
    </submittedName>
</protein>
<proteinExistence type="predicted"/>
<dbReference type="Proteomes" id="UP000186817">
    <property type="component" value="Unassembled WGS sequence"/>
</dbReference>
<gene>
    <name evidence="1" type="ORF">AK812_SmicGene6134</name>
</gene>
<reference evidence="1 2" key="1">
    <citation type="submission" date="2016-02" db="EMBL/GenBank/DDBJ databases">
        <title>Genome analysis of coral dinoflagellate symbionts highlights evolutionary adaptations to a symbiotic lifestyle.</title>
        <authorList>
            <person name="Aranda M."/>
            <person name="Li Y."/>
            <person name="Liew Y.J."/>
            <person name="Baumgarten S."/>
            <person name="Simakov O."/>
            <person name="Wilson M."/>
            <person name="Piel J."/>
            <person name="Ashoor H."/>
            <person name="Bougouffa S."/>
            <person name="Bajic V.B."/>
            <person name="Ryu T."/>
            <person name="Ravasi T."/>
            <person name="Bayer T."/>
            <person name="Micklem G."/>
            <person name="Kim H."/>
            <person name="Bhak J."/>
            <person name="Lajeunesse T.C."/>
            <person name="Voolstra C.R."/>
        </authorList>
    </citation>
    <scope>NUCLEOTIDE SEQUENCE [LARGE SCALE GENOMIC DNA]</scope>
    <source>
        <strain evidence="1 2">CCMP2467</strain>
    </source>
</reference>
<dbReference type="EMBL" id="LSRX01000082">
    <property type="protein sequence ID" value="OLQ10241.1"/>
    <property type="molecule type" value="Genomic_DNA"/>
</dbReference>
<sequence>MRLHYAVTTQEDVNWYLARVLLLTCEALRAPSCCSRCIEEGKCALAGQALHQDTWNITSAARFLSRWLESKPLLLTSRTASHRRNASHRIDYPFQSFGELTEHFLQFRLLGRASEESWTKDADISIMGSSVFCINDDVLIKAQPFHSEQLVKQQLPNTLLLRALLWKKNQGGSLGPLAK</sequence>
<accession>A0A1Q9ES45</accession>
<name>A0A1Q9ES45_SYMMI</name>
<organism evidence="1 2">
    <name type="scientific">Symbiodinium microadriaticum</name>
    <name type="common">Dinoflagellate</name>
    <name type="synonym">Zooxanthella microadriatica</name>
    <dbReference type="NCBI Taxonomy" id="2951"/>
    <lineage>
        <taxon>Eukaryota</taxon>
        <taxon>Sar</taxon>
        <taxon>Alveolata</taxon>
        <taxon>Dinophyceae</taxon>
        <taxon>Suessiales</taxon>
        <taxon>Symbiodiniaceae</taxon>
        <taxon>Symbiodinium</taxon>
    </lineage>
</organism>